<proteinExistence type="predicted"/>
<evidence type="ECO:0000313" key="1">
    <source>
        <dbReference type="EMBL" id="VXA85348.1"/>
    </source>
</evidence>
<dbReference type="Proteomes" id="UP000439123">
    <property type="component" value="Unassembled WGS sequence"/>
</dbReference>
<gene>
    <name evidence="1" type="ORF">AERO8C_20441</name>
</gene>
<sequence>MIGMGDDRAATLNTTFSKWQLGLPIDEKSLTFPIWAGGFGDVHPGPGLFATVSRQPLLAAKNKVP</sequence>
<reference evidence="1 2" key="1">
    <citation type="submission" date="2019-10" db="EMBL/GenBank/DDBJ databases">
        <authorList>
            <person name="Karimi E."/>
        </authorList>
    </citation>
    <scope>NUCLEOTIDE SEQUENCE [LARGE SCALE GENOMIC DNA]</scope>
    <source>
        <strain evidence="1">Aeromonas sp. 8C</strain>
    </source>
</reference>
<accession>A0A653L3G7</accession>
<name>A0A653L3G7_AERVE</name>
<dbReference type="EMBL" id="CABWLC010000012">
    <property type="protein sequence ID" value="VXA85348.1"/>
    <property type="molecule type" value="Genomic_DNA"/>
</dbReference>
<evidence type="ECO:0000313" key="2">
    <source>
        <dbReference type="Proteomes" id="UP000439123"/>
    </source>
</evidence>
<protein>
    <submittedName>
        <fullName evidence="1">Uncharacterized protein</fullName>
    </submittedName>
</protein>
<dbReference type="AlphaFoldDB" id="A0A653L3G7"/>
<organism evidence="1 2">
    <name type="scientific">Aeromonas veronii</name>
    <dbReference type="NCBI Taxonomy" id="654"/>
    <lineage>
        <taxon>Bacteria</taxon>
        <taxon>Pseudomonadati</taxon>
        <taxon>Pseudomonadota</taxon>
        <taxon>Gammaproteobacteria</taxon>
        <taxon>Aeromonadales</taxon>
        <taxon>Aeromonadaceae</taxon>
        <taxon>Aeromonas</taxon>
    </lineage>
</organism>